<organism evidence="16">
    <name type="scientific">Candidatus Kentrum sp. DK</name>
    <dbReference type="NCBI Taxonomy" id="2126562"/>
    <lineage>
        <taxon>Bacteria</taxon>
        <taxon>Pseudomonadati</taxon>
        <taxon>Pseudomonadota</taxon>
        <taxon>Gammaproteobacteria</taxon>
        <taxon>Candidatus Kentrum</taxon>
    </lineage>
</organism>
<dbReference type="GO" id="GO:0020037">
    <property type="term" value="F:heme binding"/>
    <property type="evidence" value="ECO:0007669"/>
    <property type="project" value="InterPro"/>
</dbReference>
<dbReference type="GO" id="GO:0016020">
    <property type="term" value="C:membrane"/>
    <property type="evidence" value="ECO:0007669"/>
    <property type="project" value="UniProtKB-SubCell"/>
</dbReference>
<keyword evidence="12 15" id="KW-1133">Transmembrane helix</keyword>
<comment type="function">
    <text evidence="2">Membrane-anchoring subunit of succinate dehydrogenase (SDH).</text>
</comment>
<evidence type="ECO:0000256" key="4">
    <source>
        <dbReference type="ARBA" id="ARBA00005163"/>
    </source>
</evidence>
<evidence type="ECO:0000256" key="12">
    <source>
        <dbReference type="ARBA" id="ARBA00022989"/>
    </source>
</evidence>
<keyword evidence="11" id="KW-0249">Electron transport</keyword>
<evidence type="ECO:0000256" key="11">
    <source>
        <dbReference type="ARBA" id="ARBA00022982"/>
    </source>
</evidence>
<keyword evidence="10" id="KW-0479">Metal-binding</keyword>
<evidence type="ECO:0000313" key="16">
    <source>
        <dbReference type="EMBL" id="VFJ47860.1"/>
    </source>
</evidence>
<name>A0A450S7H3_9GAMM</name>
<evidence type="ECO:0000256" key="15">
    <source>
        <dbReference type="SAM" id="Phobius"/>
    </source>
</evidence>
<evidence type="ECO:0000256" key="7">
    <source>
        <dbReference type="ARBA" id="ARBA00022532"/>
    </source>
</evidence>
<evidence type="ECO:0000256" key="2">
    <source>
        <dbReference type="ARBA" id="ARBA00004050"/>
    </source>
</evidence>
<dbReference type="GO" id="GO:0046872">
    <property type="term" value="F:metal ion binding"/>
    <property type="evidence" value="ECO:0007669"/>
    <property type="project" value="UniProtKB-KW"/>
</dbReference>
<dbReference type="SUPFAM" id="SSF81343">
    <property type="entry name" value="Fumarate reductase respiratory complex transmembrane subunits"/>
    <property type="match status" value="1"/>
</dbReference>
<comment type="subcellular location">
    <subcellularLocation>
        <location evidence="3">Membrane</location>
        <topology evidence="3">Multi-pass membrane protein</topology>
    </subcellularLocation>
</comment>
<proteinExistence type="predicted"/>
<reference evidence="16" key="1">
    <citation type="submission" date="2019-02" db="EMBL/GenBank/DDBJ databases">
        <authorList>
            <person name="Gruber-Vodicka R. H."/>
            <person name="Seah K. B. B."/>
        </authorList>
    </citation>
    <scope>NUCLEOTIDE SEQUENCE</scope>
    <source>
        <strain evidence="16">BECK_DK161</strain>
    </source>
</reference>
<evidence type="ECO:0000256" key="13">
    <source>
        <dbReference type="ARBA" id="ARBA00023004"/>
    </source>
</evidence>
<dbReference type="AlphaFoldDB" id="A0A450S7H3"/>
<feature type="transmembrane region" description="Helical" evidence="15">
    <location>
        <begin position="98"/>
        <end position="124"/>
    </location>
</feature>
<dbReference type="Gene3D" id="1.20.1300.10">
    <property type="entry name" value="Fumarate reductase/succinate dehydrogenase, transmembrane subunit"/>
    <property type="match status" value="1"/>
</dbReference>
<keyword evidence="8" id="KW-0349">Heme</keyword>
<evidence type="ECO:0000256" key="5">
    <source>
        <dbReference type="ARBA" id="ARBA00019425"/>
    </source>
</evidence>
<evidence type="ECO:0000256" key="14">
    <source>
        <dbReference type="ARBA" id="ARBA00023136"/>
    </source>
</evidence>
<keyword evidence="7" id="KW-0816">Tricarboxylic acid cycle</keyword>
<gene>
    <name evidence="16" type="ORF">BECKDK2373C_GA0170839_101946</name>
</gene>
<accession>A0A450S7H3</accession>
<dbReference type="UniPathway" id="UPA00223"/>
<evidence type="ECO:0000256" key="3">
    <source>
        <dbReference type="ARBA" id="ARBA00004141"/>
    </source>
</evidence>
<sequence>MSLRTPLAQVRGLGSAQEGAHHWWMQRITAGMLIPLFIWFVGTMVVLVTGSHAEALEFFRSPIAAGASLMLIIAIFYHAALGLQVVIEDYVSAEGARIFAIVVMRFVMILLTAISVVSVFSVAVGG</sequence>
<dbReference type="InterPro" id="IPR000701">
    <property type="entry name" value="SuccDH_FuR_B_TM-su"/>
</dbReference>
<evidence type="ECO:0000256" key="10">
    <source>
        <dbReference type="ARBA" id="ARBA00022723"/>
    </source>
</evidence>
<feature type="transmembrane region" description="Helical" evidence="15">
    <location>
        <begin position="63"/>
        <end position="86"/>
    </location>
</feature>
<evidence type="ECO:0000256" key="9">
    <source>
        <dbReference type="ARBA" id="ARBA00022692"/>
    </source>
</evidence>
<keyword evidence="13" id="KW-0408">Iron</keyword>
<evidence type="ECO:0000256" key="8">
    <source>
        <dbReference type="ARBA" id="ARBA00022617"/>
    </source>
</evidence>
<feature type="transmembrane region" description="Helical" evidence="15">
    <location>
        <begin position="32"/>
        <end position="51"/>
    </location>
</feature>
<protein>
    <recommendedName>
        <fullName evidence="5">Succinate dehydrogenase hydrophobic membrane anchor subunit</fullName>
    </recommendedName>
</protein>
<dbReference type="Pfam" id="PF01127">
    <property type="entry name" value="Sdh_cyt"/>
    <property type="match status" value="1"/>
</dbReference>
<dbReference type="InterPro" id="IPR014312">
    <property type="entry name" value="Succ_DH_anchor"/>
</dbReference>
<comment type="pathway">
    <text evidence="4">Carbohydrate metabolism; tricarboxylic acid cycle.</text>
</comment>
<dbReference type="EMBL" id="CAADEY010000019">
    <property type="protein sequence ID" value="VFJ47860.1"/>
    <property type="molecule type" value="Genomic_DNA"/>
</dbReference>
<evidence type="ECO:0000256" key="1">
    <source>
        <dbReference type="ARBA" id="ARBA00001971"/>
    </source>
</evidence>
<evidence type="ECO:0000256" key="6">
    <source>
        <dbReference type="ARBA" id="ARBA00022448"/>
    </source>
</evidence>
<dbReference type="CDD" id="cd03495">
    <property type="entry name" value="SQR_TypeC_SdhD_like"/>
    <property type="match status" value="1"/>
</dbReference>
<keyword evidence="14 15" id="KW-0472">Membrane</keyword>
<dbReference type="GO" id="GO:0006099">
    <property type="term" value="P:tricarboxylic acid cycle"/>
    <property type="evidence" value="ECO:0007669"/>
    <property type="project" value="UniProtKB-UniPathway"/>
</dbReference>
<keyword evidence="6" id="KW-0813">Transport</keyword>
<dbReference type="NCBIfam" id="TIGR02968">
    <property type="entry name" value="succ_dehyd_anc"/>
    <property type="match status" value="1"/>
</dbReference>
<keyword evidence="9 15" id="KW-0812">Transmembrane</keyword>
<comment type="cofactor">
    <cofactor evidence="1">
        <name>heme</name>
        <dbReference type="ChEBI" id="CHEBI:30413"/>
    </cofactor>
</comment>
<dbReference type="InterPro" id="IPR034804">
    <property type="entry name" value="SQR/QFR_C/D"/>
</dbReference>